<keyword evidence="8" id="KW-1185">Reference proteome</keyword>
<keyword evidence="5" id="KW-1133">Transmembrane helix</keyword>
<proteinExistence type="predicted"/>
<evidence type="ECO:0000259" key="6">
    <source>
        <dbReference type="PROSITE" id="PS50011"/>
    </source>
</evidence>
<evidence type="ECO:0000256" key="4">
    <source>
        <dbReference type="ARBA" id="ARBA00022840"/>
    </source>
</evidence>
<dbReference type="Gene3D" id="1.10.510.10">
    <property type="entry name" value="Transferase(Phosphotransferase) domain 1"/>
    <property type="match status" value="1"/>
</dbReference>
<protein>
    <submittedName>
        <fullName evidence="7">Serine/threonine-protein kinase</fullName>
    </submittedName>
</protein>
<sequence>MSETPPRAALEAVLQLFVPAELRDILRAIYSDTFLHYLPVSSSSPAEFYGQTLDHLLRHGLTPVLFLRFLERRPLKRAQIVAAAGAHGIAVPADAPPSPGPTLPASVRPVTMMVRLVLDAPVTVFDEDELRATLSEILGARVSEVHINSIRPGSTIVTLDGDPETLQLLLTALNQSPMARALCASRLRLRYYGVVFGPDEGEAYLEEVKPDAAALAGVRSVATRRDRPPAAEKADTLDLRLPAELAAGDEFSPGLEAAWDYARARTQIFGADPPELVVSGRYRVMRLSKRDGLQAVFEAYDPVVDRTVALTCVSAPEHRGRARERLFRGARALGRISHPNVVRCLDVFEAQDDTYLVTERHSGSPLDAHESERTAEWPRMLGRLLVLGRTLAAVHQKGVVHRDIKPSNVVIVDGDHLLLVGFGLAIIRDEARPEPLNDEDKLAGTPAYMAPESFAGEGSTPESDQFSYCVTAWECLFGSRPFEGDPRDFLAQSVQRGVIVEPPGNTRVPRWLRRILERGLRPDPRERFPSMHVLVAEIERGLVHHRVRGLVLRMTIALLVCLLVWQLLARAMNG</sequence>
<organism evidence="7 8">
    <name type="scientific">Nannocystis punicea</name>
    <dbReference type="NCBI Taxonomy" id="2995304"/>
    <lineage>
        <taxon>Bacteria</taxon>
        <taxon>Pseudomonadati</taxon>
        <taxon>Myxococcota</taxon>
        <taxon>Polyangia</taxon>
        <taxon>Nannocystales</taxon>
        <taxon>Nannocystaceae</taxon>
        <taxon>Nannocystis</taxon>
    </lineage>
</organism>
<keyword evidence="5" id="KW-0812">Transmembrane</keyword>
<feature type="domain" description="Protein kinase" evidence="6">
    <location>
        <begin position="282"/>
        <end position="547"/>
    </location>
</feature>
<dbReference type="SUPFAM" id="SSF56112">
    <property type="entry name" value="Protein kinase-like (PK-like)"/>
    <property type="match status" value="1"/>
</dbReference>
<gene>
    <name evidence="7" type="ORF">O0S08_34005</name>
</gene>
<dbReference type="PANTHER" id="PTHR43289:SF6">
    <property type="entry name" value="SERINE_THREONINE-PROTEIN KINASE NEKL-3"/>
    <property type="match status" value="1"/>
</dbReference>
<dbReference type="PROSITE" id="PS50011">
    <property type="entry name" value="PROTEIN_KINASE_DOM"/>
    <property type="match status" value="1"/>
</dbReference>
<name>A0ABY7GW76_9BACT</name>
<accession>A0ABY7GW76</accession>
<reference evidence="7" key="1">
    <citation type="submission" date="2022-11" db="EMBL/GenBank/DDBJ databases">
        <title>Minimal conservation of predation-associated metabolite biosynthetic gene clusters underscores biosynthetic potential of Myxococcota including descriptions for ten novel species: Archangium lansinium sp. nov., Myxococcus landrumus sp. nov., Nannocystis bai.</title>
        <authorList>
            <person name="Ahearne A."/>
            <person name="Stevens C."/>
            <person name="Dowd S."/>
        </authorList>
    </citation>
    <scope>NUCLEOTIDE SEQUENCE</scope>
    <source>
        <strain evidence="7">Fl3</strain>
    </source>
</reference>
<dbReference type="Gene3D" id="3.30.200.20">
    <property type="entry name" value="Phosphorylase Kinase, domain 1"/>
    <property type="match status" value="1"/>
</dbReference>
<keyword evidence="2" id="KW-0547">Nucleotide-binding</keyword>
<dbReference type="Proteomes" id="UP001164459">
    <property type="component" value="Chromosome"/>
</dbReference>
<dbReference type="InterPro" id="IPR000719">
    <property type="entry name" value="Prot_kinase_dom"/>
</dbReference>
<dbReference type="InterPro" id="IPR011009">
    <property type="entry name" value="Kinase-like_dom_sf"/>
</dbReference>
<dbReference type="PANTHER" id="PTHR43289">
    <property type="entry name" value="MITOGEN-ACTIVATED PROTEIN KINASE KINASE KINASE 20-RELATED"/>
    <property type="match status" value="1"/>
</dbReference>
<dbReference type="GO" id="GO:0016301">
    <property type="term" value="F:kinase activity"/>
    <property type="evidence" value="ECO:0007669"/>
    <property type="project" value="UniProtKB-KW"/>
</dbReference>
<keyword evidence="5" id="KW-0472">Membrane</keyword>
<evidence type="ECO:0000313" key="8">
    <source>
        <dbReference type="Proteomes" id="UP001164459"/>
    </source>
</evidence>
<dbReference type="Pfam" id="PF00069">
    <property type="entry name" value="Pkinase"/>
    <property type="match status" value="1"/>
</dbReference>
<keyword evidence="1" id="KW-0808">Transferase</keyword>
<dbReference type="PROSITE" id="PS00108">
    <property type="entry name" value="PROTEIN_KINASE_ST"/>
    <property type="match status" value="1"/>
</dbReference>
<feature type="transmembrane region" description="Helical" evidence="5">
    <location>
        <begin position="550"/>
        <end position="568"/>
    </location>
</feature>
<dbReference type="RefSeq" id="WP_269033594.1">
    <property type="nucleotide sequence ID" value="NZ_CP114040.1"/>
</dbReference>
<keyword evidence="4" id="KW-0067">ATP-binding</keyword>
<dbReference type="InterPro" id="IPR008271">
    <property type="entry name" value="Ser/Thr_kinase_AS"/>
</dbReference>
<keyword evidence="3 7" id="KW-0418">Kinase</keyword>
<evidence type="ECO:0000256" key="2">
    <source>
        <dbReference type="ARBA" id="ARBA00022741"/>
    </source>
</evidence>
<dbReference type="SMART" id="SM00220">
    <property type="entry name" value="S_TKc"/>
    <property type="match status" value="1"/>
</dbReference>
<evidence type="ECO:0000256" key="3">
    <source>
        <dbReference type="ARBA" id="ARBA00022777"/>
    </source>
</evidence>
<dbReference type="EMBL" id="CP114040">
    <property type="protein sequence ID" value="WAS91230.1"/>
    <property type="molecule type" value="Genomic_DNA"/>
</dbReference>
<evidence type="ECO:0000256" key="5">
    <source>
        <dbReference type="SAM" id="Phobius"/>
    </source>
</evidence>
<evidence type="ECO:0000256" key="1">
    <source>
        <dbReference type="ARBA" id="ARBA00022679"/>
    </source>
</evidence>
<evidence type="ECO:0000313" key="7">
    <source>
        <dbReference type="EMBL" id="WAS91230.1"/>
    </source>
</evidence>
<dbReference type="CDD" id="cd14014">
    <property type="entry name" value="STKc_PknB_like"/>
    <property type="match status" value="1"/>
</dbReference>